<reference evidence="1" key="1">
    <citation type="submission" date="2022-11" db="EMBL/GenBank/DDBJ databases">
        <title>Genome Sequence of Cubamyces cubensis.</title>
        <authorList>
            <person name="Buettner E."/>
        </authorList>
    </citation>
    <scope>NUCLEOTIDE SEQUENCE</scope>
    <source>
        <strain evidence="1">MPL-01</strain>
    </source>
</reference>
<accession>A0AAD7TGS1</accession>
<evidence type="ECO:0000313" key="2">
    <source>
        <dbReference type="Proteomes" id="UP001215151"/>
    </source>
</evidence>
<dbReference type="EMBL" id="JAPEVG010000622">
    <property type="protein sequence ID" value="KAJ8456884.1"/>
    <property type="molecule type" value="Genomic_DNA"/>
</dbReference>
<name>A0AAD7TGS1_9APHY</name>
<dbReference type="AlphaFoldDB" id="A0AAD7TGS1"/>
<organism evidence="1 2">
    <name type="scientific">Trametes cubensis</name>
    <dbReference type="NCBI Taxonomy" id="1111947"/>
    <lineage>
        <taxon>Eukaryota</taxon>
        <taxon>Fungi</taxon>
        <taxon>Dikarya</taxon>
        <taxon>Basidiomycota</taxon>
        <taxon>Agaricomycotina</taxon>
        <taxon>Agaricomycetes</taxon>
        <taxon>Polyporales</taxon>
        <taxon>Polyporaceae</taxon>
        <taxon>Trametes</taxon>
    </lineage>
</organism>
<protein>
    <submittedName>
        <fullName evidence="1">Uncharacterized protein</fullName>
    </submittedName>
</protein>
<comment type="caution">
    <text evidence="1">The sequence shown here is derived from an EMBL/GenBank/DDBJ whole genome shotgun (WGS) entry which is preliminary data.</text>
</comment>
<evidence type="ECO:0000313" key="1">
    <source>
        <dbReference type="EMBL" id="KAJ8456884.1"/>
    </source>
</evidence>
<sequence>MLDTHGGLERSINSVIMHHLGWTNFRGQSEFLYRLSNLSAFTYVMPSASFHDDLRLDVHHLGEVANIIYGITSLSLNCPAITGSEDLLFFITQFNNLEEIRFDWVEVAPYGLAEETQAKTFIRPPRNLHRLRFNASDAFQVLAHWMSGRGHDRGFHSLQYHFRTKEDTRPFNVASSCWHDKAKVLELDFIPVGHMSAVMHDDDNDFSLTGFVNLETCSLRFAFGEMCVAANQSLSWITVIVDQLTSPLLRTITISLVVDNVEDLRSLNSECAVRELTTAYFDDMRVLDWGAIEKTVSKGSLGSLQKIVLEGQGSRELLTEHIRTTCPTVHSRSLISLVPVKRHPEWMNL</sequence>
<dbReference type="Proteomes" id="UP001215151">
    <property type="component" value="Unassembled WGS sequence"/>
</dbReference>
<proteinExistence type="predicted"/>
<keyword evidence="2" id="KW-1185">Reference proteome</keyword>
<gene>
    <name evidence="1" type="ORF">ONZ51_g11859</name>
</gene>